<dbReference type="InterPro" id="IPR036457">
    <property type="entry name" value="PPM-type-like_dom_sf"/>
</dbReference>
<feature type="domain" description="PPM-type phosphatase" evidence="3">
    <location>
        <begin position="66"/>
        <end position="378"/>
    </location>
</feature>
<dbReference type="CDD" id="cd00143">
    <property type="entry name" value="PP2Cc"/>
    <property type="match status" value="1"/>
</dbReference>
<sequence>MGNCCGPQLQYLEDLEYKQIVRLNIQEKDREGKCFGKFTLAFSLLPPSDYNCQIFDIENSKLRISGCALPGVDPRGECEKECQDTFIFLSHENTILTVLFDGHGKEGRRVSMFCKDYVTNYFNKNHEVFDTDPRGAIEEMIENCDTGLTTSGIDCNLSGSTVVMVVVNSLGIHAGSVGDSKAILATLPKDNSPVVLPSYKNSTFKRPVRPIRSLNIVPLTADQKPNHEEELKRIRAAGGVVEKLADDLGRPVGPYRVWKKNGNLPGLAMSRSVGDTIAHEIGVISTPITHTFPIYLAFDQFIVLASNGIWDVMENFEVVNFVEKFRGATSNCKSNYPAKTTNSTIARLLCEEARYRWLGVVEEDDVMIDDITCIVIELSYGEIIRRVETGDVKERQVNKFRSIVIENAVKSEMTGAVRKDKTRGSMAADQAVIEEALIELQNEDKKTQE</sequence>
<organism evidence="4 5">
    <name type="scientific">Stentor coeruleus</name>
    <dbReference type="NCBI Taxonomy" id="5963"/>
    <lineage>
        <taxon>Eukaryota</taxon>
        <taxon>Sar</taxon>
        <taxon>Alveolata</taxon>
        <taxon>Ciliophora</taxon>
        <taxon>Postciliodesmatophora</taxon>
        <taxon>Heterotrichea</taxon>
        <taxon>Heterotrichida</taxon>
        <taxon>Stentoridae</taxon>
        <taxon>Stentor</taxon>
    </lineage>
</organism>
<dbReference type="AlphaFoldDB" id="A0A1R2CII2"/>
<dbReference type="Pfam" id="PF00481">
    <property type="entry name" value="PP2C"/>
    <property type="match status" value="1"/>
</dbReference>
<keyword evidence="5" id="KW-1185">Reference proteome</keyword>
<dbReference type="EMBL" id="MPUH01000140">
    <property type="protein sequence ID" value="OMJ88839.1"/>
    <property type="molecule type" value="Genomic_DNA"/>
</dbReference>
<comment type="subcellular location">
    <subcellularLocation>
        <location evidence="1">Membrane</location>
    </subcellularLocation>
</comment>
<dbReference type="Proteomes" id="UP000187209">
    <property type="component" value="Unassembled WGS sequence"/>
</dbReference>
<proteinExistence type="predicted"/>
<dbReference type="OrthoDB" id="10264738at2759"/>
<dbReference type="InterPro" id="IPR015655">
    <property type="entry name" value="PP2C"/>
</dbReference>
<dbReference type="InterPro" id="IPR001932">
    <property type="entry name" value="PPM-type_phosphatase-like_dom"/>
</dbReference>
<gene>
    <name evidence="4" type="ORF">SteCoe_9139</name>
</gene>
<evidence type="ECO:0000256" key="1">
    <source>
        <dbReference type="ARBA" id="ARBA00004370"/>
    </source>
</evidence>
<comment type="caution">
    <text evidence="4">The sequence shown here is derived from an EMBL/GenBank/DDBJ whole genome shotgun (WGS) entry which is preliminary data.</text>
</comment>
<keyword evidence="2" id="KW-0472">Membrane</keyword>
<dbReference type="SUPFAM" id="SSF81606">
    <property type="entry name" value="PP2C-like"/>
    <property type="match status" value="1"/>
</dbReference>
<evidence type="ECO:0000313" key="4">
    <source>
        <dbReference type="EMBL" id="OMJ88839.1"/>
    </source>
</evidence>
<dbReference type="GO" id="GO:0004722">
    <property type="term" value="F:protein serine/threonine phosphatase activity"/>
    <property type="evidence" value="ECO:0007669"/>
    <property type="project" value="InterPro"/>
</dbReference>
<dbReference type="PROSITE" id="PS51746">
    <property type="entry name" value="PPM_2"/>
    <property type="match status" value="1"/>
</dbReference>
<name>A0A1R2CII2_9CILI</name>
<evidence type="ECO:0000259" key="3">
    <source>
        <dbReference type="PROSITE" id="PS51746"/>
    </source>
</evidence>
<dbReference type="Gene3D" id="3.60.40.10">
    <property type="entry name" value="PPM-type phosphatase domain"/>
    <property type="match status" value="1"/>
</dbReference>
<evidence type="ECO:0000256" key="2">
    <source>
        <dbReference type="ARBA" id="ARBA00023136"/>
    </source>
</evidence>
<dbReference type="GO" id="GO:0016020">
    <property type="term" value="C:membrane"/>
    <property type="evidence" value="ECO:0007669"/>
    <property type="project" value="UniProtKB-SubCell"/>
</dbReference>
<accession>A0A1R2CII2</accession>
<dbReference type="SMART" id="SM00332">
    <property type="entry name" value="PP2Cc"/>
    <property type="match status" value="1"/>
</dbReference>
<dbReference type="PANTHER" id="PTHR47992">
    <property type="entry name" value="PROTEIN PHOSPHATASE"/>
    <property type="match status" value="1"/>
</dbReference>
<evidence type="ECO:0000313" key="5">
    <source>
        <dbReference type="Proteomes" id="UP000187209"/>
    </source>
</evidence>
<protein>
    <recommendedName>
        <fullName evidence="3">PPM-type phosphatase domain-containing protein</fullName>
    </recommendedName>
</protein>
<reference evidence="4 5" key="1">
    <citation type="submission" date="2016-11" db="EMBL/GenBank/DDBJ databases">
        <title>The macronuclear genome of Stentor coeruleus: a giant cell with tiny introns.</title>
        <authorList>
            <person name="Slabodnick M."/>
            <person name="Ruby J.G."/>
            <person name="Reiff S.B."/>
            <person name="Swart E.C."/>
            <person name="Gosai S."/>
            <person name="Prabakaran S."/>
            <person name="Witkowska E."/>
            <person name="Larue G.E."/>
            <person name="Fisher S."/>
            <person name="Freeman R.M."/>
            <person name="Gunawardena J."/>
            <person name="Chu W."/>
            <person name="Stover N.A."/>
            <person name="Gregory B.D."/>
            <person name="Nowacki M."/>
            <person name="Derisi J."/>
            <person name="Roy S.W."/>
            <person name="Marshall W.F."/>
            <person name="Sood P."/>
        </authorList>
    </citation>
    <scope>NUCLEOTIDE SEQUENCE [LARGE SCALE GENOMIC DNA]</scope>
    <source>
        <strain evidence="4">WM001</strain>
    </source>
</reference>